<accession>A0A0A9A6A7</accession>
<organism evidence="1">
    <name type="scientific">Arundo donax</name>
    <name type="common">Giant reed</name>
    <name type="synonym">Donax arundinaceus</name>
    <dbReference type="NCBI Taxonomy" id="35708"/>
    <lineage>
        <taxon>Eukaryota</taxon>
        <taxon>Viridiplantae</taxon>
        <taxon>Streptophyta</taxon>
        <taxon>Embryophyta</taxon>
        <taxon>Tracheophyta</taxon>
        <taxon>Spermatophyta</taxon>
        <taxon>Magnoliopsida</taxon>
        <taxon>Liliopsida</taxon>
        <taxon>Poales</taxon>
        <taxon>Poaceae</taxon>
        <taxon>PACMAD clade</taxon>
        <taxon>Arundinoideae</taxon>
        <taxon>Arundineae</taxon>
        <taxon>Arundo</taxon>
    </lineage>
</organism>
<name>A0A0A9A6A7_ARUDO</name>
<protein>
    <submittedName>
        <fullName evidence="1">Uncharacterized protein</fullName>
    </submittedName>
</protein>
<sequence length="13" mass="1621">MTRFRLHSIKNFA</sequence>
<evidence type="ECO:0000313" key="1">
    <source>
        <dbReference type="EMBL" id="JAD42567.1"/>
    </source>
</evidence>
<proteinExistence type="predicted"/>
<reference evidence="1" key="2">
    <citation type="journal article" date="2015" name="Data Brief">
        <title>Shoot transcriptome of the giant reed, Arundo donax.</title>
        <authorList>
            <person name="Barrero R.A."/>
            <person name="Guerrero F.D."/>
            <person name="Moolhuijzen P."/>
            <person name="Goolsby J.A."/>
            <person name="Tidwell J."/>
            <person name="Bellgard S.E."/>
            <person name="Bellgard M.I."/>
        </authorList>
    </citation>
    <scope>NUCLEOTIDE SEQUENCE</scope>
    <source>
        <tissue evidence="1">Shoot tissue taken approximately 20 cm above the soil surface</tissue>
    </source>
</reference>
<dbReference type="EMBL" id="GBRH01255328">
    <property type="protein sequence ID" value="JAD42567.1"/>
    <property type="molecule type" value="Transcribed_RNA"/>
</dbReference>
<reference evidence="1" key="1">
    <citation type="submission" date="2014-09" db="EMBL/GenBank/DDBJ databases">
        <authorList>
            <person name="Magalhaes I.L.F."/>
            <person name="Oliveira U."/>
            <person name="Santos F.R."/>
            <person name="Vidigal T.H.D.A."/>
            <person name="Brescovit A.D."/>
            <person name="Santos A.J."/>
        </authorList>
    </citation>
    <scope>NUCLEOTIDE SEQUENCE</scope>
    <source>
        <tissue evidence="1">Shoot tissue taken approximately 20 cm above the soil surface</tissue>
    </source>
</reference>